<organism evidence="6 8">
    <name type="scientific">Rotaria magnacalcarata</name>
    <dbReference type="NCBI Taxonomy" id="392030"/>
    <lineage>
        <taxon>Eukaryota</taxon>
        <taxon>Metazoa</taxon>
        <taxon>Spiralia</taxon>
        <taxon>Gnathifera</taxon>
        <taxon>Rotifera</taxon>
        <taxon>Eurotatoria</taxon>
        <taxon>Bdelloidea</taxon>
        <taxon>Philodinida</taxon>
        <taxon>Philodinidae</taxon>
        <taxon>Rotaria</taxon>
    </lineage>
</organism>
<evidence type="ECO:0000313" key="6">
    <source>
        <dbReference type="EMBL" id="CAF3889150.1"/>
    </source>
</evidence>
<dbReference type="Gene3D" id="2.40.50.140">
    <property type="entry name" value="Nucleic acid-binding proteins"/>
    <property type="match status" value="3"/>
</dbReference>
<dbReference type="EMBL" id="CAJOBJ010001638">
    <property type="protein sequence ID" value="CAF3889150.1"/>
    <property type="molecule type" value="Genomic_DNA"/>
</dbReference>
<dbReference type="Proteomes" id="UP000681720">
    <property type="component" value="Unassembled WGS sequence"/>
</dbReference>
<proteinExistence type="inferred from homology"/>
<evidence type="ECO:0000256" key="5">
    <source>
        <dbReference type="ARBA" id="ARBA00023125"/>
    </source>
</evidence>
<dbReference type="InterPro" id="IPR012340">
    <property type="entry name" value="NA-bd_OB-fold"/>
</dbReference>
<protein>
    <recommendedName>
        <fullName evidence="9">Replication protein A OB domain-containing protein</fullName>
    </recommendedName>
</protein>
<evidence type="ECO:0000256" key="2">
    <source>
        <dbReference type="ARBA" id="ARBA00022723"/>
    </source>
</evidence>
<evidence type="ECO:0000313" key="8">
    <source>
        <dbReference type="Proteomes" id="UP000681720"/>
    </source>
</evidence>
<evidence type="ECO:0000256" key="4">
    <source>
        <dbReference type="ARBA" id="ARBA00022833"/>
    </source>
</evidence>
<dbReference type="AlphaFoldDB" id="A0A8S2L6G8"/>
<gene>
    <name evidence="7" type="ORF">BYL167_LOCUS8969</name>
    <name evidence="6" type="ORF">GIL414_LOCUS5953</name>
</gene>
<evidence type="ECO:0008006" key="9">
    <source>
        <dbReference type="Google" id="ProtNLM"/>
    </source>
</evidence>
<keyword evidence="3" id="KW-0863">Zinc-finger</keyword>
<comment type="similarity">
    <text evidence="1">Belongs to the replication factor A protein 1 family.</text>
</comment>
<dbReference type="GO" id="GO:0003677">
    <property type="term" value="F:DNA binding"/>
    <property type="evidence" value="ECO:0007669"/>
    <property type="project" value="UniProtKB-KW"/>
</dbReference>
<evidence type="ECO:0000313" key="7">
    <source>
        <dbReference type="EMBL" id="CAF3910836.1"/>
    </source>
</evidence>
<keyword evidence="4" id="KW-0862">Zinc</keyword>
<dbReference type="SUPFAM" id="SSF50249">
    <property type="entry name" value="Nucleic acid-binding proteins"/>
    <property type="match status" value="2"/>
</dbReference>
<evidence type="ECO:0000256" key="3">
    <source>
        <dbReference type="ARBA" id="ARBA00022771"/>
    </source>
</evidence>
<dbReference type="FunFam" id="2.40.50.140:FF:000041">
    <property type="entry name" value="Replication protein A subunit"/>
    <property type="match status" value="1"/>
</dbReference>
<evidence type="ECO:0000256" key="1">
    <source>
        <dbReference type="ARBA" id="ARBA00005690"/>
    </source>
</evidence>
<dbReference type="GO" id="GO:0008270">
    <property type="term" value="F:zinc ion binding"/>
    <property type="evidence" value="ECO:0007669"/>
    <property type="project" value="UniProtKB-KW"/>
</dbReference>
<name>A0A8S2L6G8_9BILA</name>
<sequence>MVLTASSISRLIHGKIDDLPLELQVLSIHRLDGDVYDVYVARLKLSDGKNYYSGFVIDVSILESLHLDVYAILRIEKLNVLKHSEGKYVLQIVQMQLVSQEKECIGEPEPYLWQSTHASASITKRNLLDNSTVPSSVLGQLPAALEVIPVAQISVLVSKNVAIEGRVICKSELCRFANGKGKFFTFDVADSSSEIRCKVFNDITDMFVELIVVGQAYHLTNFTINRSNKQYNHLPHDFEINLKKNSVIYQISGDAFKNVNISFNVVKISSISLSDVGRSVDLSVTIKSIGDVENLYVQKNNSYSNRRIVMVSDDSADINIVFWGNLAKNFSAQVHQTILIIYMGNTTSDSLDHSFKRLRLSHTEQLSLASPSSMSPRRKVATNIMQHFSRNLDNTVNDTIDQSPVLSCDKSILNSATTSSPYHSPQPITNKIHDGNVNLHETHIFPVESCTKSIIYNHQTDSEHGELSDEQIMMLLRLTKLIPDLSDSDIIDCLKPEYGKKGHQ</sequence>
<keyword evidence="2" id="KW-0479">Metal-binding</keyword>
<reference evidence="6" key="1">
    <citation type="submission" date="2021-02" db="EMBL/GenBank/DDBJ databases">
        <authorList>
            <person name="Nowell W R."/>
        </authorList>
    </citation>
    <scope>NUCLEOTIDE SEQUENCE</scope>
</reference>
<comment type="caution">
    <text evidence="6">The sequence shown here is derived from an EMBL/GenBank/DDBJ whole genome shotgun (WGS) entry which is preliminary data.</text>
</comment>
<dbReference type="CDD" id="cd04474">
    <property type="entry name" value="RPA1_DBD_A"/>
    <property type="match status" value="1"/>
</dbReference>
<dbReference type="EMBL" id="CAJOBH010002525">
    <property type="protein sequence ID" value="CAF3910836.1"/>
    <property type="molecule type" value="Genomic_DNA"/>
</dbReference>
<accession>A0A8S2L6G8</accession>
<keyword evidence="5" id="KW-0238">DNA-binding</keyword>
<dbReference type="Proteomes" id="UP000681967">
    <property type="component" value="Unassembled WGS sequence"/>
</dbReference>